<dbReference type="Pfam" id="PF00583">
    <property type="entry name" value="Acetyltransf_1"/>
    <property type="match status" value="1"/>
</dbReference>
<protein>
    <recommendedName>
        <fullName evidence="1">N-acetyltransferase domain-containing protein</fullName>
    </recommendedName>
</protein>
<feature type="domain" description="N-acetyltransferase" evidence="1">
    <location>
        <begin position="1"/>
        <end position="154"/>
    </location>
</feature>
<name>A0A9W8QMR4_AKAMU</name>
<dbReference type="PROSITE" id="PS51186">
    <property type="entry name" value="GNAT"/>
    <property type="match status" value="2"/>
</dbReference>
<organism evidence="2 3">
    <name type="scientific">Akanthomyces muscarius</name>
    <name type="common">Entomopathogenic fungus</name>
    <name type="synonym">Lecanicillium muscarium</name>
    <dbReference type="NCBI Taxonomy" id="2231603"/>
    <lineage>
        <taxon>Eukaryota</taxon>
        <taxon>Fungi</taxon>
        <taxon>Dikarya</taxon>
        <taxon>Ascomycota</taxon>
        <taxon>Pezizomycotina</taxon>
        <taxon>Sordariomycetes</taxon>
        <taxon>Hypocreomycetidae</taxon>
        <taxon>Hypocreales</taxon>
        <taxon>Cordycipitaceae</taxon>
        <taxon>Akanthomyces</taxon>
    </lineage>
</organism>
<comment type="caution">
    <text evidence="2">The sequence shown here is derived from an EMBL/GenBank/DDBJ whole genome shotgun (WGS) entry which is preliminary data.</text>
</comment>
<accession>A0A9W8QMR4</accession>
<dbReference type="EMBL" id="JAJHUN010000001">
    <property type="protein sequence ID" value="KAJ4163182.1"/>
    <property type="molecule type" value="Genomic_DNA"/>
</dbReference>
<evidence type="ECO:0000313" key="3">
    <source>
        <dbReference type="Proteomes" id="UP001144673"/>
    </source>
</evidence>
<dbReference type="AlphaFoldDB" id="A0A9W8QMR4"/>
<proteinExistence type="predicted"/>
<dbReference type="InterPro" id="IPR000182">
    <property type="entry name" value="GNAT_dom"/>
</dbReference>
<reference evidence="2" key="1">
    <citation type="journal article" date="2023" name="Access Microbiol">
        <title>De-novo genome assembly for Akanthomyces muscarius, a biocontrol agent of insect agricultural pests.</title>
        <authorList>
            <person name="Erdos Z."/>
            <person name="Studholme D.J."/>
            <person name="Raymond B."/>
            <person name="Sharma M."/>
        </authorList>
    </citation>
    <scope>NUCLEOTIDE SEQUENCE</scope>
    <source>
        <strain evidence="2">Ve6</strain>
    </source>
</reference>
<gene>
    <name evidence="2" type="ORF">LMH87_004926</name>
</gene>
<dbReference type="InterPro" id="IPR016181">
    <property type="entry name" value="Acyl_CoA_acyltransferase"/>
</dbReference>
<dbReference type="GeneID" id="80892085"/>
<feature type="domain" description="N-acetyltransferase" evidence="1">
    <location>
        <begin position="172"/>
        <end position="309"/>
    </location>
</feature>
<dbReference type="GO" id="GO:0016747">
    <property type="term" value="F:acyltransferase activity, transferring groups other than amino-acyl groups"/>
    <property type="evidence" value="ECO:0007669"/>
    <property type="project" value="InterPro"/>
</dbReference>
<dbReference type="SUPFAM" id="SSF55729">
    <property type="entry name" value="Acyl-CoA N-acyltransferases (Nat)"/>
    <property type="match status" value="2"/>
</dbReference>
<sequence>MMIRTARPDEIPDLYSTGDAKRNADTAASLTRLLDVGCVKPEWCFLAESHGRVAGSVVLWTRPGHDTPTDFVLLDTDWERSPEIGQALLDHALAVAGDLGADALGHVVDVPNAAPQRRTHLRIQHELLTRNGFTVTRDGRRWEWRAGDPILETDDRLTWHNLAELGAEPFLTLLTELLADTQDSLLQAEVDKFGLRGAAEEIWKDCLDMEHEDTWFELGFDADGTAAAVSLPSRNPTVAVIGFVGVSPRHRGKGYSASVVVRGTRILTGAGAEVIRGDCDTANLAMIRGFERAGYRNFANRKEYSKQFN</sequence>
<dbReference type="Gene3D" id="3.40.630.30">
    <property type="match status" value="1"/>
</dbReference>
<evidence type="ECO:0000259" key="1">
    <source>
        <dbReference type="PROSITE" id="PS51186"/>
    </source>
</evidence>
<evidence type="ECO:0000313" key="2">
    <source>
        <dbReference type="EMBL" id="KAJ4163182.1"/>
    </source>
</evidence>
<dbReference type="RefSeq" id="XP_056058097.1">
    <property type="nucleotide sequence ID" value="XM_056202554.1"/>
</dbReference>
<dbReference type="Proteomes" id="UP001144673">
    <property type="component" value="Chromosome 1"/>
</dbReference>
<keyword evidence="3" id="KW-1185">Reference proteome</keyword>
<dbReference type="KEGG" id="amus:LMH87_004926"/>